<evidence type="ECO:0000256" key="3">
    <source>
        <dbReference type="ARBA" id="ARBA00022982"/>
    </source>
</evidence>
<evidence type="ECO:0000256" key="4">
    <source>
        <dbReference type="ARBA" id="ARBA00023004"/>
    </source>
</evidence>
<dbReference type="GO" id="GO:0005506">
    <property type="term" value="F:iron ion binding"/>
    <property type="evidence" value="ECO:0007669"/>
    <property type="project" value="UniProtKB-UniRule"/>
</dbReference>
<dbReference type="InterPro" id="IPR001080">
    <property type="entry name" value="3Fe4S_ferredoxin"/>
</dbReference>
<protein>
    <recommendedName>
        <fullName evidence="6">Ferredoxin</fullName>
    </recommendedName>
</protein>
<dbReference type="Proteomes" id="UP000031189">
    <property type="component" value="Unassembled WGS sequence"/>
</dbReference>
<evidence type="ECO:0000256" key="6">
    <source>
        <dbReference type="RuleBase" id="RU368020"/>
    </source>
</evidence>
<keyword evidence="5 6" id="KW-0411">Iron-sulfur</keyword>
<accession>A0A0B3VNN5</accession>
<feature type="domain" description="4Fe-4S ferredoxin-type" evidence="7">
    <location>
        <begin position="1"/>
        <end position="29"/>
    </location>
</feature>
<dbReference type="PROSITE" id="PS00198">
    <property type="entry name" value="4FE4S_FER_1"/>
    <property type="match status" value="1"/>
</dbReference>
<comment type="function">
    <text evidence="6">Ferredoxins are iron-sulfur proteins that transfer electrons in a wide variety of metabolic reactions.</text>
</comment>
<dbReference type="EMBL" id="JWHR01000037">
    <property type="protein sequence ID" value="KHS58406.1"/>
    <property type="molecule type" value="Genomic_DNA"/>
</dbReference>
<evidence type="ECO:0000313" key="9">
    <source>
        <dbReference type="Proteomes" id="UP000031189"/>
    </source>
</evidence>
<organism evidence="8 9">
    <name type="scientific">Terrisporobacter othiniensis</name>
    <dbReference type="NCBI Taxonomy" id="1577792"/>
    <lineage>
        <taxon>Bacteria</taxon>
        <taxon>Bacillati</taxon>
        <taxon>Bacillota</taxon>
        <taxon>Clostridia</taxon>
        <taxon>Peptostreptococcales</taxon>
        <taxon>Peptostreptococcaceae</taxon>
        <taxon>Terrisporobacter</taxon>
    </lineage>
</organism>
<dbReference type="InterPro" id="IPR051269">
    <property type="entry name" value="Fe-S_cluster_ET"/>
</dbReference>
<dbReference type="SUPFAM" id="SSF54862">
    <property type="entry name" value="4Fe-4S ferredoxins"/>
    <property type="match status" value="1"/>
</dbReference>
<evidence type="ECO:0000313" key="8">
    <source>
        <dbReference type="EMBL" id="KHS58406.1"/>
    </source>
</evidence>
<dbReference type="GO" id="GO:0051536">
    <property type="term" value="F:iron-sulfur cluster binding"/>
    <property type="evidence" value="ECO:0007669"/>
    <property type="project" value="UniProtKB-KW"/>
</dbReference>
<dbReference type="AlphaFoldDB" id="A0A0B3VNN5"/>
<keyword evidence="4 6" id="KW-0408">Iron</keyword>
<dbReference type="PRINTS" id="PR00352">
    <property type="entry name" value="3FE4SFRDOXIN"/>
</dbReference>
<dbReference type="GO" id="GO:0009055">
    <property type="term" value="F:electron transfer activity"/>
    <property type="evidence" value="ECO:0007669"/>
    <property type="project" value="UniProtKB-UniRule"/>
</dbReference>
<dbReference type="PROSITE" id="PS51379">
    <property type="entry name" value="4FE4S_FER_2"/>
    <property type="match status" value="1"/>
</dbReference>
<proteinExistence type="predicted"/>
<dbReference type="InterPro" id="IPR017896">
    <property type="entry name" value="4Fe4S_Fe-S-bd"/>
</dbReference>
<dbReference type="Pfam" id="PF13370">
    <property type="entry name" value="Fer4_13"/>
    <property type="match status" value="1"/>
</dbReference>
<gene>
    <name evidence="8" type="ORF">QX51_03055</name>
</gene>
<evidence type="ECO:0000259" key="7">
    <source>
        <dbReference type="PROSITE" id="PS51379"/>
    </source>
</evidence>
<dbReference type="RefSeq" id="WP_039678442.1">
    <property type="nucleotide sequence ID" value="NZ_JAWGXO010000001.1"/>
</dbReference>
<dbReference type="OrthoDB" id="9803319at2"/>
<comment type="caution">
    <text evidence="8">The sequence shown here is derived from an EMBL/GenBank/DDBJ whole genome shotgun (WGS) entry which is preliminary data.</text>
</comment>
<dbReference type="Gene3D" id="3.30.70.20">
    <property type="match status" value="1"/>
</dbReference>
<keyword evidence="2 6" id="KW-0479">Metal-binding</keyword>
<evidence type="ECO:0000256" key="1">
    <source>
        <dbReference type="ARBA" id="ARBA00022448"/>
    </source>
</evidence>
<keyword evidence="1 6" id="KW-0813">Transport</keyword>
<keyword evidence="3 6" id="KW-0249">Electron transport</keyword>
<name>A0A0B3VNN5_9FIRM</name>
<sequence>MRAYVNKDTCIACETCVGICPEVFSMDSDGKAVAISADVPLDEKNSAIRSRDECPVSAIDVKE</sequence>
<evidence type="ECO:0000256" key="5">
    <source>
        <dbReference type="ARBA" id="ARBA00023014"/>
    </source>
</evidence>
<dbReference type="STRING" id="1577792.QX51_03055"/>
<dbReference type="InterPro" id="IPR017900">
    <property type="entry name" value="4Fe4S_Fe_S_CS"/>
</dbReference>
<dbReference type="PANTHER" id="PTHR36923">
    <property type="entry name" value="FERREDOXIN"/>
    <property type="match status" value="1"/>
</dbReference>
<dbReference type="PANTHER" id="PTHR36923:SF3">
    <property type="entry name" value="FERREDOXIN"/>
    <property type="match status" value="1"/>
</dbReference>
<keyword evidence="9" id="KW-1185">Reference proteome</keyword>
<evidence type="ECO:0000256" key="2">
    <source>
        <dbReference type="ARBA" id="ARBA00022723"/>
    </source>
</evidence>
<reference evidence="8 9" key="1">
    <citation type="submission" date="2014-12" db="EMBL/GenBank/DDBJ databases">
        <title>Draft genome sequence of Terrisporobacter sp. 08-306576, isolated from the blood culture of a bacteremia patient.</title>
        <authorList>
            <person name="Lund L.C."/>
            <person name="Sydenham T.V."/>
            <person name="Hogh S.V."/>
            <person name="Skov M.N."/>
            <person name="Kemp M."/>
            <person name="Justesen U.S."/>
        </authorList>
    </citation>
    <scope>NUCLEOTIDE SEQUENCE [LARGE SCALE GENOMIC DNA]</scope>
    <source>
        <strain evidence="8 9">08-306576</strain>
    </source>
</reference>